<dbReference type="STRING" id="439228.SAMN06295920_11364"/>
<keyword evidence="3" id="KW-0472">Membrane</keyword>
<dbReference type="GO" id="GO:0004497">
    <property type="term" value="F:monooxygenase activity"/>
    <property type="evidence" value="ECO:0007669"/>
    <property type="project" value="UniProtKB-KW"/>
</dbReference>
<keyword evidence="2" id="KW-0349">Heme</keyword>
<evidence type="ECO:0000256" key="1">
    <source>
        <dbReference type="ARBA" id="ARBA00010617"/>
    </source>
</evidence>
<feature type="transmembrane region" description="Helical" evidence="3">
    <location>
        <begin position="241"/>
        <end position="265"/>
    </location>
</feature>
<keyword evidence="2" id="KW-0560">Oxidoreductase</keyword>
<dbReference type="PROSITE" id="PS00086">
    <property type="entry name" value="CYTOCHROME_P450"/>
    <property type="match status" value="1"/>
</dbReference>
<evidence type="ECO:0000256" key="3">
    <source>
        <dbReference type="SAM" id="Phobius"/>
    </source>
</evidence>
<reference evidence="5" key="1">
    <citation type="submission" date="2017-02" db="EMBL/GenBank/DDBJ databases">
        <authorList>
            <person name="Varghese N."/>
            <person name="Submissions S."/>
        </authorList>
    </citation>
    <scope>NUCLEOTIDE SEQUENCE [LARGE SCALE GENOMIC DNA]</scope>
    <source>
        <strain evidence="5">UM2</strain>
    </source>
</reference>
<dbReference type="InterPro" id="IPR002397">
    <property type="entry name" value="Cyt_P450_B"/>
</dbReference>
<dbReference type="GO" id="GO:0020037">
    <property type="term" value="F:heme binding"/>
    <property type="evidence" value="ECO:0007669"/>
    <property type="project" value="InterPro"/>
</dbReference>
<keyword evidence="2" id="KW-0479">Metal-binding</keyword>
<dbReference type="GO" id="GO:0005506">
    <property type="term" value="F:iron ion binding"/>
    <property type="evidence" value="ECO:0007669"/>
    <property type="project" value="InterPro"/>
</dbReference>
<dbReference type="RefSeq" id="WP_079650417.1">
    <property type="nucleotide sequence ID" value="NZ_FUYM01000013.1"/>
</dbReference>
<keyword evidence="2" id="KW-0408">Iron</keyword>
<organism evidence="4 5">
    <name type="scientific">Rhizorhabdus histidinilytica</name>
    <dbReference type="NCBI Taxonomy" id="439228"/>
    <lineage>
        <taxon>Bacteria</taxon>
        <taxon>Pseudomonadati</taxon>
        <taxon>Pseudomonadota</taxon>
        <taxon>Alphaproteobacteria</taxon>
        <taxon>Sphingomonadales</taxon>
        <taxon>Sphingomonadaceae</taxon>
        <taxon>Rhizorhabdus</taxon>
    </lineage>
</organism>
<dbReference type="SUPFAM" id="SSF48264">
    <property type="entry name" value="Cytochrome P450"/>
    <property type="match status" value="1"/>
</dbReference>
<dbReference type="InterPro" id="IPR017972">
    <property type="entry name" value="Cyt_P450_CS"/>
</dbReference>
<name>A0A1T5GBN3_9SPHN</name>
<dbReference type="InterPro" id="IPR001128">
    <property type="entry name" value="Cyt_P450"/>
</dbReference>
<protein>
    <submittedName>
        <fullName evidence="4">Cytochrome P450</fullName>
    </submittedName>
</protein>
<dbReference type="OrthoDB" id="5522954at2"/>
<proteinExistence type="inferred from homology"/>
<dbReference type="PANTHER" id="PTHR46696">
    <property type="entry name" value="P450, PUTATIVE (EUROFUNG)-RELATED"/>
    <property type="match status" value="1"/>
</dbReference>
<evidence type="ECO:0000313" key="4">
    <source>
        <dbReference type="EMBL" id="SKC05707.1"/>
    </source>
</evidence>
<evidence type="ECO:0000256" key="2">
    <source>
        <dbReference type="RuleBase" id="RU000461"/>
    </source>
</evidence>
<dbReference type="InterPro" id="IPR036396">
    <property type="entry name" value="Cyt_P450_sf"/>
</dbReference>
<dbReference type="EMBL" id="FUYM01000013">
    <property type="protein sequence ID" value="SKC05707.1"/>
    <property type="molecule type" value="Genomic_DNA"/>
</dbReference>
<keyword evidence="5" id="KW-1185">Reference proteome</keyword>
<sequence length="409" mass="46271">MSYQVHQAAQRLETIPPHVPADRVVELDYFSPPGVTEDPHLAWKRLHDGPDIVYTPYYGGHWIVTRADDMFAVMQDYETFSNWEFTVPKRGPGNPVLMPNQLDPPRHGPIRSVVLRPMSPKAVEPIEPVIRKIMADRIASIVPKGGCEFVSEFGGDIPPELFFEHARIPKDKLPEMKRFADAVARSDNEEDRRAARIGGANYMMAILDERRQVEELDDDVFSVIVRAEREGRITREESTSIALNVFFGGLETVSSALAFIVLFLARNPAHRRQLIEDGSLTQDATEEFLRRFGILNLARIATKPTTFKGLTIEQGEQVLLPLHLAGLDERKFPNPLEVDFHRKRAGHFNFGTGPHRCLGSNLARPEIRIFIEEWLRQIPDFSVDPDDKPVGASGVAMTMTRVPLVWPSR</sequence>
<dbReference type="Pfam" id="PF00067">
    <property type="entry name" value="p450"/>
    <property type="match status" value="1"/>
</dbReference>
<dbReference type="Proteomes" id="UP000189818">
    <property type="component" value="Unassembled WGS sequence"/>
</dbReference>
<keyword evidence="2" id="KW-0503">Monooxygenase</keyword>
<keyword evidence="3" id="KW-1133">Transmembrane helix</keyword>
<keyword evidence="3" id="KW-0812">Transmembrane</keyword>
<evidence type="ECO:0000313" key="5">
    <source>
        <dbReference type="Proteomes" id="UP000189818"/>
    </source>
</evidence>
<gene>
    <name evidence="4" type="ORF">SAMN06295920_11364</name>
</gene>
<dbReference type="GO" id="GO:0016705">
    <property type="term" value="F:oxidoreductase activity, acting on paired donors, with incorporation or reduction of molecular oxygen"/>
    <property type="evidence" value="ECO:0007669"/>
    <property type="project" value="InterPro"/>
</dbReference>
<dbReference type="CDD" id="cd11035">
    <property type="entry name" value="P450cam-like"/>
    <property type="match status" value="1"/>
</dbReference>
<dbReference type="Gene3D" id="1.10.630.10">
    <property type="entry name" value="Cytochrome P450"/>
    <property type="match status" value="1"/>
</dbReference>
<dbReference type="PRINTS" id="PR00385">
    <property type="entry name" value="P450"/>
</dbReference>
<dbReference type="PANTHER" id="PTHR46696:SF6">
    <property type="entry name" value="P450, PUTATIVE (EUROFUNG)-RELATED"/>
    <property type="match status" value="1"/>
</dbReference>
<accession>A0A1T5GBN3</accession>
<dbReference type="PRINTS" id="PR00359">
    <property type="entry name" value="BP450"/>
</dbReference>
<dbReference type="AlphaFoldDB" id="A0A1T5GBN3"/>
<comment type="similarity">
    <text evidence="1 2">Belongs to the cytochrome P450 family.</text>
</comment>